<name>X0ZJ01_9ZZZZ</name>
<proteinExistence type="predicted"/>
<evidence type="ECO:0000313" key="1">
    <source>
        <dbReference type="EMBL" id="GAG58067.1"/>
    </source>
</evidence>
<accession>X0ZJ01</accession>
<reference evidence="1" key="1">
    <citation type="journal article" date="2014" name="Front. Microbiol.">
        <title>High frequency of phylogenetically diverse reductive dehalogenase-homologous genes in deep subseafloor sedimentary metagenomes.</title>
        <authorList>
            <person name="Kawai M."/>
            <person name="Futagami T."/>
            <person name="Toyoda A."/>
            <person name="Takaki Y."/>
            <person name="Nishi S."/>
            <person name="Hori S."/>
            <person name="Arai W."/>
            <person name="Tsubouchi T."/>
            <person name="Morono Y."/>
            <person name="Uchiyama I."/>
            <person name="Ito T."/>
            <person name="Fujiyama A."/>
            <person name="Inagaki F."/>
            <person name="Takami H."/>
        </authorList>
    </citation>
    <scope>NUCLEOTIDE SEQUENCE</scope>
    <source>
        <strain evidence="1">Expedition CK06-06</strain>
    </source>
</reference>
<protein>
    <recommendedName>
        <fullName evidence="2">AntA/AntB antirepressor domain-containing protein</fullName>
    </recommendedName>
</protein>
<comment type="caution">
    <text evidence="1">The sequence shown here is derived from an EMBL/GenBank/DDBJ whole genome shotgun (WGS) entry which is preliminary data.</text>
</comment>
<dbReference type="AlphaFoldDB" id="X0ZJ01"/>
<gene>
    <name evidence="1" type="ORF">S01H4_13921</name>
</gene>
<evidence type="ECO:0008006" key="2">
    <source>
        <dbReference type="Google" id="ProtNLM"/>
    </source>
</evidence>
<sequence length="87" mass="10016">MKQKMITLDDETSKLAANKINFSQWVRDKLRSERNKSELDSEMKIDQFNRIGTTVNMSSAELLYHLEQRSDAEITALVSILRGSLNL</sequence>
<dbReference type="EMBL" id="BART01006119">
    <property type="protein sequence ID" value="GAG58067.1"/>
    <property type="molecule type" value="Genomic_DNA"/>
</dbReference>
<organism evidence="1">
    <name type="scientific">marine sediment metagenome</name>
    <dbReference type="NCBI Taxonomy" id="412755"/>
    <lineage>
        <taxon>unclassified sequences</taxon>
        <taxon>metagenomes</taxon>
        <taxon>ecological metagenomes</taxon>
    </lineage>
</organism>